<dbReference type="SUPFAM" id="SSF56436">
    <property type="entry name" value="C-type lectin-like"/>
    <property type="match status" value="2"/>
</dbReference>
<gene>
    <name evidence="2" type="ORF">G5714_008738</name>
</gene>
<dbReference type="PANTHER" id="PTHR45784:SF3">
    <property type="entry name" value="C-TYPE LECTIN DOMAIN FAMILY 4 MEMBER K-LIKE-RELATED"/>
    <property type="match status" value="1"/>
</dbReference>
<accession>A0A7J6CWI3</accession>
<dbReference type="Pfam" id="PF00059">
    <property type="entry name" value="Lectin_C"/>
    <property type="match status" value="2"/>
</dbReference>
<dbReference type="SMART" id="SM00034">
    <property type="entry name" value="CLECT"/>
    <property type="match status" value="2"/>
</dbReference>
<evidence type="ECO:0000313" key="3">
    <source>
        <dbReference type="Proteomes" id="UP000579812"/>
    </source>
</evidence>
<dbReference type="CDD" id="cd00037">
    <property type="entry name" value="CLECT"/>
    <property type="match status" value="1"/>
</dbReference>
<dbReference type="InterPro" id="IPR016186">
    <property type="entry name" value="C-type_lectin-like/link_sf"/>
</dbReference>
<evidence type="ECO:0000313" key="2">
    <source>
        <dbReference type="EMBL" id="KAF4111707.1"/>
    </source>
</evidence>
<dbReference type="AlphaFoldDB" id="A0A7J6CWI3"/>
<reference evidence="2 3" key="1">
    <citation type="submission" date="2020-04" db="EMBL/GenBank/DDBJ databases">
        <title>Chromosome-level genome assembly of a cyprinid fish Onychostoma macrolepis by integration of Nanopore Sequencing, Bionano and Hi-C technology.</title>
        <authorList>
            <person name="Wang D."/>
        </authorList>
    </citation>
    <scope>NUCLEOTIDE SEQUENCE [LARGE SCALE GENOMIC DNA]</scope>
    <source>
        <strain evidence="2">SWU-2019</strain>
        <tissue evidence="2">Muscle</tissue>
    </source>
</reference>
<dbReference type="PROSITE" id="PS50041">
    <property type="entry name" value="C_TYPE_LECTIN_2"/>
    <property type="match status" value="2"/>
</dbReference>
<feature type="domain" description="C-type lectin" evidence="1">
    <location>
        <begin position="30"/>
        <end position="134"/>
    </location>
</feature>
<dbReference type="Gene3D" id="3.10.100.10">
    <property type="entry name" value="Mannose-Binding Protein A, subunit A"/>
    <property type="match status" value="2"/>
</dbReference>
<dbReference type="EMBL" id="JAAMOB010000007">
    <property type="protein sequence ID" value="KAF4111707.1"/>
    <property type="molecule type" value="Genomic_DNA"/>
</dbReference>
<dbReference type="InterPro" id="IPR016187">
    <property type="entry name" value="CTDL_fold"/>
</dbReference>
<protein>
    <recommendedName>
        <fullName evidence="1">C-type lectin domain-containing protein</fullName>
    </recommendedName>
</protein>
<proteinExistence type="predicted"/>
<feature type="domain" description="C-type lectin" evidence="1">
    <location>
        <begin position="145"/>
        <end position="252"/>
    </location>
</feature>
<organism evidence="2 3">
    <name type="scientific">Onychostoma macrolepis</name>
    <dbReference type="NCBI Taxonomy" id="369639"/>
    <lineage>
        <taxon>Eukaryota</taxon>
        <taxon>Metazoa</taxon>
        <taxon>Chordata</taxon>
        <taxon>Craniata</taxon>
        <taxon>Vertebrata</taxon>
        <taxon>Euteleostomi</taxon>
        <taxon>Actinopterygii</taxon>
        <taxon>Neopterygii</taxon>
        <taxon>Teleostei</taxon>
        <taxon>Ostariophysi</taxon>
        <taxon>Cypriniformes</taxon>
        <taxon>Cyprinidae</taxon>
        <taxon>Acrossocheilinae</taxon>
        <taxon>Onychostoma</taxon>
    </lineage>
</organism>
<dbReference type="InterPro" id="IPR001304">
    <property type="entry name" value="C-type_lectin-like"/>
</dbReference>
<keyword evidence="3" id="KW-1185">Reference proteome</keyword>
<evidence type="ECO:0000259" key="1">
    <source>
        <dbReference type="PROSITE" id="PS50041"/>
    </source>
</evidence>
<dbReference type="Proteomes" id="UP000579812">
    <property type="component" value="Unassembled WGS sequence"/>
</dbReference>
<comment type="caution">
    <text evidence="2">The sequence shown here is derived from an EMBL/GenBank/DDBJ whole genome shotgun (WGS) entry which is preliminary data.</text>
</comment>
<dbReference type="PANTHER" id="PTHR45784">
    <property type="entry name" value="C-TYPE LECTIN DOMAIN FAMILY 20 MEMBER A-RELATED"/>
    <property type="match status" value="1"/>
</dbReference>
<sequence length="315" mass="36410">MDQNKIQLVVFLAGILSKASCDLDRIVLIEEPKTWAEAQSYCREKHMDLATVQSDDDRAKLKEAANAVNFQSDAWIGFYRVTWHWSYQYTPISNEKWNSSQPDLPQTALACGSVNKNGRWGDRPCTDHDTFFCQTDQQDTLQDKFKYIEMRMNWTNAQIHCKTHYVDLAAITDDTENKFLANKLSSQSLSDAWIGLYRVPWLWSDMSNVSWFSVKWESGQPDTVNGNECARADTEGLMAADTCSTPLPFYCHENRKIQRVRFTVKSDGHLDESTVMEAIEKKMKQILSDQDMKIRSSITWSVQPDEKIFQRQKTQ</sequence>
<name>A0A7J6CWI3_9TELE</name>